<dbReference type="AlphaFoldDB" id="A0A2G5BCC1"/>
<evidence type="ECO:0000313" key="3">
    <source>
        <dbReference type="EMBL" id="PIA16658.1"/>
    </source>
</evidence>
<evidence type="ECO:0000313" key="4">
    <source>
        <dbReference type="Proteomes" id="UP000242474"/>
    </source>
</evidence>
<dbReference type="GO" id="GO:0005794">
    <property type="term" value="C:Golgi apparatus"/>
    <property type="evidence" value="ECO:0007669"/>
    <property type="project" value="TreeGrafter"/>
</dbReference>
<dbReference type="InterPro" id="IPR040410">
    <property type="entry name" value="UPF0658_Golgi"/>
</dbReference>
<feature type="region of interest" description="Disordered" evidence="1">
    <location>
        <begin position="206"/>
        <end position="225"/>
    </location>
</feature>
<name>A0A2G5BCC1_COERN</name>
<organism evidence="3 4">
    <name type="scientific">Coemansia reversa (strain ATCC 12441 / NRRL 1564)</name>
    <dbReference type="NCBI Taxonomy" id="763665"/>
    <lineage>
        <taxon>Eukaryota</taxon>
        <taxon>Fungi</taxon>
        <taxon>Fungi incertae sedis</taxon>
        <taxon>Zoopagomycota</taxon>
        <taxon>Kickxellomycotina</taxon>
        <taxon>Kickxellomycetes</taxon>
        <taxon>Kickxellales</taxon>
        <taxon>Kickxellaceae</taxon>
        <taxon>Coemansia</taxon>
    </lineage>
</organism>
<feature type="region of interest" description="Disordered" evidence="1">
    <location>
        <begin position="325"/>
        <end position="378"/>
    </location>
</feature>
<protein>
    <submittedName>
        <fullName evidence="3">Uncharacterized protein</fullName>
    </submittedName>
</protein>
<dbReference type="PANTHER" id="PTHR34391">
    <property type="entry name" value="UPF0658 GOLGI APPARATUS MEMBRANE PROTEIN C1952.10C-RELATED"/>
    <property type="match status" value="1"/>
</dbReference>
<feature type="transmembrane region" description="Helical" evidence="2">
    <location>
        <begin position="152"/>
        <end position="178"/>
    </location>
</feature>
<accession>A0A2G5BCC1</accession>
<dbReference type="OrthoDB" id="2448307at2759"/>
<keyword evidence="4" id="KW-1185">Reference proteome</keyword>
<feature type="transmembrane region" description="Helical" evidence="2">
    <location>
        <begin position="6"/>
        <end position="24"/>
    </location>
</feature>
<keyword evidence="2" id="KW-1133">Transmembrane helix</keyword>
<feature type="transmembrane region" description="Helical" evidence="2">
    <location>
        <begin position="84"/>
        <end position="104"/>
    </location>
</feature>
<feature type="compositionally biased region" description="Polar residues" evidence="1">
    <location>
        <begin position="209"/>
        <end position="225"/>
    </location>
</feature>
<feature type="transmembrane region" description="Helical" evidence="2">
    <location>
        <begin position="45"/>
        <end position="64"/>
    </location>
</feature>
<keyword evidence="2" id="KW-0812">Transmembrane</keyword>
<evidence type="ECO:0000256" key="2">
    <source>
        <dbReference type="SAM" id="Phobius"/>
    </source>
</evidence>
<keyword evidence="2" id="KW-0472">Membrane</keyword>
<reference evidence="3 4" key="1">
    <citation type="journal article" date="2015" name="Genome Biol. Evol.">
        <title>Phylogenomic analyses indicate that early fungi evolved digesting cell walls of algal ancestors of land plants.</title>
        <authorList>
            <person name="Chang Y."/>
            <person name="Wang S."/>
            <person name="Sekimoto S."/>
            <person name="Aerts A.L."/>
            <person name="Choi C."/>
            <person name="Clum A."/>
            <person name="LaButti K.M."/>
            <person name="Lindquist E.A."/>
            <person name="Yee Ngan C."/>
            <person name="Ohm R.A."/>
            <person name="Salamov A.A."/>
            <person name="Grigoriev I.V."/>
            <person name="Spatafora J.W."/>
            <person name="Berbee M.L."/>
        </authorList>
    </citation>
    <scope>NUCLEOTIDE SEQUENCE [LARGE SCALE GENOMIC DNA]</scope>
    <source>
        <strain evidence="3 4">NRRL 1564</strain>
    </source>
</reference>
<gene>
    <name evidence="3" type="ORF">COEREDRAFT_86747</name>
</gene>
<feature type="compositionally biased region" description="Polar residues" evidence="1">
    <location>
        <begin position="325"/>
        <end position="356"/>
    </location>
</feature>
<sequence>MQAVSIGVLALGCLAKGWVVWRYLKREFGWQVYRALGADLKMQRMFFCQQLLLLLVILSGFLFFELWLQLAETAALSGGGGESWVQHTFLLVAAIVALCLCLFAAVQELRWLMYGCIAAFSAALAFFIYKLVIVNLGHLSGVENPFETSRKYITILLAMLLALNIGLVAISIMVAWSFGRGLRQRLRNFQILARQEVDLESLSYEDPTAHSQTDTANNSTANEKYTKQSLFKRPTSDVFSMLVTDTMSSLKESSLLFQAFFSGLDVPTDTTVSSCSQPSENFVHSTRVAASAPRLQDVFRLPSDNRSSDSNSSIGCLESIEHRTATPSISSDKGANYSALQPHQRASLSGSRSVRISNTDNSSRDSVRDNSNIIPRSMSSDASPMALALLLSIEELDIIDSDVETIRSASRPHTEEIIAFSDSPSASWSLVSSISFRTSVGTVANAAKSPLCELPSTQKTQVLHEAILNDDCVLYNNIQQPVDLQVANSDRNSDSSKVDLALPISSIEPQIRAVHSMLSVATSADASVRFGEALNVTMLNEGFDT</sequence>
<dbReference type="EMBL" id="KZ303498">
    <property type="protein sequence ID" value="PIA16658.1"/>
    <property type="molecule type" value="Genomic_DNA"/>
</dbReference>
<proteinExistence type="predicted"/>
<feature type="transmembrane region" description="Helical" evidence="2">
    <location>
        <begin position="111"/>
        <end position="132"/>
    </location>
</feature>
<evidence type="ECO:0000256" key="1">
    <source>
        <dbReference type="SAM" id="MobiDB-lite"/>
    </source>
</evidence>
<dbReference type="Proteomes" id="UP000242474">
    <property type="component" value="Unassembled WGS sequence"/>
</dbReference>
<dbReference type="PANTHER" id="PTHR34391:SF2">
    <property type="entry name" value="TRP C-TERMINAL DOMAIN-CONTAINING PROTEIN"/>
    <property type="match status" value="1"/>
</dbReference>